<dbReference type="PROSITE" id="PS51257">
    <property type="entry name" value="PROKAR_LIPOPROTEIN"/>
    <property type="match status" value="1"/>
</dbReference>
<feature type="chain" id="PRO_5030745680" description="Secreted protein" evidence="2">
    <location>
        <begin position="27"/>
        <end position="83"/>
    </location>
</feature>
<reference evidence="3 4" key="1">
    <citation type="submission" date="2020-05" db="EMBL/GenBank/DDBJ databases">
        <title>Parvularcula mediterraneae sp. nov., isolated from polypropylene straw from shallow seawater of the seashore of Laganas in Zakynthos island, Greece.</title>
        <authorList>
            <person name="Szabo I."/>
            <person name="Al-Omari J."/>
            <person name="Rado J."/>
            <person name="Szerdahelyi G.S."/>
        </authorList>
    </citation>
    <scope>NUCLEOTIDE SEQUENCE [LARGE SCALE GENOMIC DNA]</scope>
    <source>
        <strain evidence="3 4">ZS-1/3</strain>
    </source>
</reference>
<feature type="signal peptide" evidence="2">
    <location>
        <begin position="1"/>
        <end position="26"/>
    </location>
</feature>
<evidence type="ECO:0000256" key="2">
    <source>
        <dbReference type="SAM" id="SignalP"/>
    </source>
</evidence>
<sequence length="83" mass="9058">MRSRRILLPSLAVVLASACASMPPVACGCLPPQPPEPEEVRLDEAACVQDEMRPSEAEVAQGYGVDERTVRRSQLPDVQPQRC</sequence>
<evidence type="ECO:0000313" key="4">
    <source>
        <dbReference type="Proteomes" id="UP000536835"/>
    </source>
</evidence>
<keyword evidence="2" id="KW-0732">Signal</keyword>
<name>A0A7Y3W630_9PROT</name>
<dbReference type="RefSeq" id="WP_173199887.1">
    <property type="nucleotide sequence ID" value="NZ_JABFCX010000003.1"/>
</dbReference>
<protein>
    <recommendedName>
        <fullName evidence="5">Secreted protein</fullName>
    </recommendedName>
</protein>
<evidence type="ECO:0008006" key="5">
    <source>
        <dbReference type="Google" id="ProtNLM"/>
    </source>
</evidence>
<gene>
    <name evidence="3" type="ORF">HK107_11490</name>
</gene>
<feature type="region of interest" description="Disordered" evidence="1">
    <location>
        <begin position="57"/>
        <end position="83"/>
    </location>
</feature>
<evidence type="ECO:0000313" key="3">
    <source>
        <dbReference type="EMBL" id="NNU16942.1"/>
    </source>
</evidence>
<dbReference type="Proteomes" id="UP000536835">
    <property type="component" value="Unassembled WGS sequence"/>
</dbReference>
<organism evidence="3 4">
    <name type="scientific">Parvularcula mediterranea</name>
    <dbReference type="NCBI Taxonomy" id="2732508"/>
    <lineage>
        <taxon>Bacteria</taxon>
        <taxon>Pseudomonadati</taxon>
        <taxon>Pseudomonadota</taxon>
        <taxon>Alphaproteobacteria</taxon>
        <taxon>Parvularculales</taxon>
        <taxon>Parvularculaceae</taxon>
        <taxon>Parvularcula</taxon>
    </lineage>
</organism>
<keyword evidence="4" id="KW-1185">Reference proteome</keyword>
<dbReference type="AlphaFoldDB" id="A0A7Y3W630"/>
<accession>A0A7Y3W630</accession>
<dbReference type="EMBL" id="JABFCX010000003">
    <property type="protein sequence ID" value="NNU16942.1"/>
    <property type="molecule type" value="Genomic_DNA"/>
</dbReference>
<comment type="caution">
    <text evidence="3">The sequence shown here is derived from an EMBL/GenBank/DDBJ whole genome shotgun (WGS) entry which is preliminary data.</text>
</comment>
<evidence type="ECO:0000256" key="1">
    <source>
        <dbReference type="SAM" id="MobiDB-lite"/>
    </source>
</evidence>
<proteinExistence type="predicted"/>